<dbReference type="Gene3D" id="3.50.50.60">
    <property type="entry name" value="FAD/NAD(P)-binding domain"/>
    <property type="match status" value="3"/>
</dbReference>
<dbReference type="InterPro" id="IPR020946">
    <property type="entry name" value="Flavin_mOase-like"/>
</dbReference>
<dbReference type="GO" id="GO:0050660">
    <property type="term" value="F:flavin adenine dinucleotide binding"/>
    <property type="evidence" value="ECO:0007669"/>
    <property type="project" value="InterPro"/>
</dbReference>
<evidence type="ECO:0000313" key="5">
    <source>
        <dbReference type="EMBL" id="CAB4793492.1"/>
    </source>
</evidence>
<dbReference type="PANTHER" id="PTHR42877:SF4">
    <property type="entry name" value="FAD_NAD(P)-BINDING DOMAIN-CONTAINING PROTEIN-RELATED"/>
    <property type="match status" value="1"/>
</dbReference>
<evidence type="ECO:0000256" key="3">
    <source>
        <dbReference type="ARBA" id="ARBA00023002"/>
    </source>
</evidence>
<sequence length="551" mass="61355">MALHLGSHLHNFIDPTSHEQTSTSAGRAQDAEVRRRIAEGTPTPRIAILGAGAAGICMALQLLEQGITSFTLYEKADRVGGTWRDNTYPGAACDVPSHLYSFSFAPKVDWTRKFPEQPEILDYLETLVDQHSLGPHIQFATEVTAATWIEERSLWSLELRRANTDSGAGAQEATDSESGKAQHSEAEIVVSGLGQLNRPNIPQIPELESFTGTMFHSAAWNHDQDLSGHRVAVIGIGASAIQFVPQVAAKAATITLFQRSVNYVAPKPDRAFKRWELSALRHIPGLRQAYRSSIYWRFEFRFRLMKKGSRLGAVLQKKFREQVSQLASPQLPLEAIVPEYTPGCRRILIANDWYPTLLKPTTRVVTEGIAAITETAVVTESGEEIPADTIIFGTGFQATDFLAPMRITGRDGQDLNDVWKDGARAFLGLAVSGFPNFFILYGPNTNLGHNSILFMIEQQVGYIRQLVDDFVLKGVRSVEVRERSMQAFDAEISDATAQTVWDEDCSSWYKNASGRVTNNWPDYTVKYKQRLARPDQRDWLSRTASPVLDRG</sequence>
<feature type="region of interest" description="Disordered" evidence="4">
    <location>
        <begin position="12"/>
        <end position="31"/>
    </location>
</feature>
<name>A0A6J6X9T9_9ZZZZ</name>
<dbReference type="PANTHER" id="PTHR42877">
    <property type="entry name" value="L-ORNITHINE N(5)-MONOOXYGENASE-RELATED"/>
    <property type="match status" value="1"/>
</dbReference>
<proteinExistence type="predicted"/>
<reference evidence="5" key="1">
    <citation type="submission" date="2020-05" db="EMBL/GenBank/DDBJ databases">
        <authorList>
            <person name="Chiriac C."/>
            <person name="Salcher M."/>
            <person name="Ghai R."/>
            <person name="Kavagutti S V."/>
        </authorList>
    </citation>
    <scope>NUCLEOTIDE SEQUENCE</scope>
</reference>
<dbReference type="EMBL" id="CAFAAQ010000003">
    <property type="protein sequence ID" value="CAB4793492.1"/>
    <property type="molecule type" value="Genomic_DNA"/>
</dbReference>
<dbReference type="GO" id="GO:0004499">
    <property type="term" value="F:N,N-dimethylaniline monooxygenase activity"/>
    <property type="evidence" value="ECO:0007669"/>
    <property type="project" value="InterPro"/>
</dbReference>
<dbReference type="GO" id="GO:0050661">
    <property type="term" value="F:NADP binding"/>
    <property type="evidence" value="ECO:0007669"/>
    <property type="project" value="InterPro"/>
</dbReference>
<accession>A0A6J6X9T9</accession>
<dbReference type="InterPro" id="IPR036188">
    <property type="entry name" value="FAD/NAD-bd_sf"/>
</dbReference>
<dbReference type="AlphaFoldDB" id="A0A6J6X9T9"/>
<evidence type="ECO:0000256" key="1">
    <source>
        <dbReference type="ARBA" id="ARBA00022630"/>
    </source>
</evidence>
<dbReference type="InterPro" id="IPR051209">
    <property type="entry name" value="FAD-bind_Monooxygenase_sf"/>
</dbReference>
<evidence type="ECO:0000256" key="4">
    <source>
        <dbReference type="SAM" id="MobiDB-lite"/>
    </source>
</evidence>
<evidence type="ECO:0000256" key="2">
    <source>
        <dbReference type="ARBA" id="ARBA00022827"/>
    </source>
</evidence>
<dbReference type="SUPFAM" id="SSF51905">
    <property type="entry name" value="FAD/NAD(P)-binding domain"/>
    <property type="match status" value="2"/>
</dbReference>
<keyword evidence="1" id="KW-0285">Flavoprotein</keyword>
<gene>
    <name evidence="5" type="ORF">UFOPK3046_00076</name>
</gene>
<dbReference type="PRINTS" id="PR00419">
    <property type="entry name" value="ADXRDTASE"/>
</dbReference>
<keyword evidence="3" id="KW-0560">Oxidoreductase</keyword>
<protein>
    <submittedName>
        <fullName evidence="5">Unannotated protein</fullName>
    </submittedName>
</protein>
<organism evidence="5">
    <name type="scientific">freshwater metagenome</name>
    <dbReference type="NCBI Taxonomy" id="449393"/>
    <lineage>
        <taxon>unclassified sequences</taxon>
        <taxon>metagenomes</taxon>
        <taxon>ecological metagenomes</taxon>
    </lineage>
</organism>
<keyword evidence="2" id="KW-0274">FAD</keyword>
<dbReference type="Pfam" id="PF00743">
    <property type="entry name" value="FMO-like"/>
    <property type="match status" value="1"/>
</dbReference>